<dbReference type="AlphaFoldDB" id="A0A1G2BR92"/>
<sequence length="308" mass="36101">MLRGINIDADLFNALKLRIGRAMDNQGRFNIEKFLFYLGGCASISKSGLRNYVEEESYDFDSMIFSHDDADYAGIGYCIWLFIDEENEHSHWINSEARKEFVKDVKKNKRFINRIDKKPNFIISWLLAVIEIVSQRIAGKEAFIPAVRTKSGLVVPLRLITEEDSKKYQVLREYADKEEKAQAHLKRTRRLREEKWLEKQALSEKILNKFNEQIIGNDVLRGSIFAEVGFDERFYEEDNRELKNAIGKLEQRASIKNDNVKVFSGKYRKIKFEKDKYKEKVNQKSAADFFGNMIKADEDAIFRKTIYC</sequence>
<protein>
    <submittedName>
        <fullName evidence="2">Uncharacterized protein</fullName>
    </submittedName>
</protein>
<dbReference type="STRING" id="1798553.A3H70_01335"/>
<name>A0A1G2BR92_9BACT</name>
<organism evidence="2 3">
    <name type="scientific">Candidatus Komeilibacteria bacterium RIFCSPLOWO2_02_FULL_48_11</name>
    <dbReference type="NCBI Taxonomy" id="1798553"/>
    <lineage>
        <taxon>Bacteria</taxon>
        <taxon>Candidatus Komeiliibacteriota</taxon>
    </lineage>
</organism>
<evidence type="ECO:0000313" key="2">
    <source>
        <dbReference type="EMBL" id="OGY91664.1"/>
    </source>
</evidence>
<gene>
    <name evidence="2" type="ORF">A3H70_01335</name>
</gene>
<feature type="coiled-coil region" evidence="1">
    <location>
        <begin position="232"/>
        <end position="259"/>
    </location>
</feature>
<evidence type="ECO:0000256" key="1">
    <source>
        <dbReference type="SAM" id="Coils"/>
    </source>
</evidence>
<comment type="caution">
    <text evidence="2">The sequence shown here is derived from an EMBL/GenBank/DDBJ whole genome shotgun (WGS) entry which is preliminary data.</text>
</comment>
<dbReference type="Proteomes" id="UP000178109">
    <property type="component" value="Unassembled WGS sequence"/>
</dbReference>
<accession>A0A1G2BR92</accession>
<proteinExistence type="predicted"/>
<keyword evidence="1" id="KW-0175">Coiled coil</keyword>
<reference evidence="2 3" key="1">
    <citation type="journal article" date="2016" name="Nat. Commun.">
        <title>Thousands of microbial genomes shed light on interconnected biogeochemical processes in an aquifer system.</title>
        <authorList>
            <person name="Anantharaman K."/>
            <person name="Brown C.T."/>
            <person name="Hug L.A."/>
            <person name="Sharon I."/>
            <person name="Castelle C.J."/>
            <person name="Probst A.J."/>
            <person name="Thomas B.C."/>
            <person name="Singh A."/>
            <person name="Wilkins M.J."/>
            <person name="Karaoz U."/>
            <person name="Brodie E.L."/>
            <person name="Williams K.H."/>
            <person name="Hubbard S.S."/>
            <person name="Banfield J.F."/>
        </authorList>
    </citation>
    <scope>NUCLEOTIDE SEQUENCE [LARGE SCALE GENOMIC DNA]</scope>
</reference>
<evidence type="ECO:0000313" key="3">
    <source>
        <dbReference type="Proteomes" id="UP000178109"/>
    </source>
</evidence>
<dbReference type="EMBL" id="MHKO01000040">
    <property type="protein sequence ID" value="OGY91664.1"/>
    <property type="molecule type" value="Genomic_DNA"/>
</dbReference>